<evidence type="ECO:0000256" key="3">
    <source>
        <dbReference type="ARBA" id="ARBA00023125"/>
    </source>
</evidence>
<dbReference type="Pfam" id="PF00126">
    <property type="entry name" value="HTH_1"/>
    <property type="match status" value="1"/>
</dbReference>
<keyword evidence="2" id="KW-0805">Transcription regulation</keyword>
<keyword evidence="3" id="KW-0238">DNA-binding</keyword>
<dbReference type="RefSeq" id="WP_151595831.1">
    <property type="nucleotide sequence ID" value="NZ_WBMS02000018.1"/>
</dbReference>
<dbReference type="Pfam" id="PF03466">
    <property type="entry name" value="LysR_substrate"/>
    <property type="match status" value="1"/>
</dbReference>
<dbReference type="GO" id="GO:2000142">
    <property type="term" value="P:regulation of DNA-templated transcription initiation"/>
    <property type="evidence" value="ECO:0007669"/>
    <property type="project" value="TreeGrafter"/>
</dbReference>
<evidence type="ECO:0000259" key="6">
    <source>
        <dbReference type="PROSITE" id="PS50931"/>
    </source>
</evidence>
<dbReference type="SUPFAM" id="SSF46785">
    <property type="entry name" value="Winged helix' DNA-binding domain"/>
    <property type="match status" value="1"/>
</dbReference>
<dbReference type="GO" id="GO:0003677">
    <property type="term" value="F:DNA binding"/>
    <property type="evidence" value="ECO:0007669"/>
    <property type="project" value="UniProtKB-KW"/>
</dbReference>
<gene>
    <name evidence="7" type="ORF">F8568_023525</name>
</gene>
<evidence type="ECO:0000256" key="1">
    <source>
        <dbReference type="ARBA" id="ARBA00009437"/>
    </source>
</evidence>
<evidence type="ECO:0000313" key="8">
    <source>
        <dbReference type="Proteomes" id="UP000462055"/>
    </source>
</evidence>
<dbReference type="InterPro" id="IPR000847">
    <property type="entry name" value="LysR_HTH_N"/>
</dbReference>
<comment type="similarity">
    <text evidence="1">Belongs to the LysR transcriptional regulatory family.</text>
</comment>
<dbReference type="PANTHER" id="PTHR30293:SF0">
    <property type="entry name" value="NITROGEN ASSIMILATION REGULATORY PROTEIN NAC"/>
    <property type="match status" value="1"/>
</dbReference>
<dbReference type="AlphaFoldDB" id="A0A6I4MGK9"/>
<dbReference type="SUPFAM" id="SSF53850">
    <property type="entry name" value="Periplasmic binding protein-like II"/>
    <property type="match status" value="1"/>
</dbReference>
<keyword evidence="5" id="KW-0804">Transcription</keyword>
<dbReference type="EMBL" id="WBMS02000018">
    <property type="protein sequence ID" value="MWA03294.1"/>
    <property type="molecule type" value="Genomic_DNA"/>
</dbReference>
<evidence type="ECO:0000256" key="5">
    <source>
        <dbReference type="ARBA" id="ARBA00023163"/>
    </source>
</evidence>
<organism evidence="7 8">
    <name type="scientific">Actinomadura physcomitrii</name>
    <dbReference type="NCBI Taxonomy" id="2650748"/>
    <lineage>
        <taxon>Bacteria</taxon>
        <taxon>Bacillati</taxon>
        <taxon>Actinomycetota</taxon>
        <taxon>Actinomycetes</taxon>
        <taxon>Streptosporangiales</taxon>
        <taxon>Thermomonosporaceae</taxon>
        <taxon>Actinomadura</taxon>
    </lineage>
</organism>
<evidence type="ECO:0000256" key="4">
    <source>
        <dbReference type="ARBA" id="ARBA00023159"/>
    </source>
</evidence>
<dbReference type="InterPro" id="IPR005119">
    <property type="entry name" value="LysR_subst-bd"/>
</dbReference>
<name>A0A6I4MGK9_9ACTN</name>
<dbReference type="PRINTS" id="PR00039">
    <property type="entry name" value="HTHLYSR"/>
</dbReference>
<reference evidence="7" key="1">
    <citation type="submission" date="2019-12" db="EMBL/GenBank/DDBJ databases">
        <title>Actinomadura physcomitrii sp. nov., a novel actinomycete isolated from moss [Physcomitrium sphaericum (Ludw) Fuernr].</title>
        <authorList>
            <person name="Zhuang X."/>
        </authorList>
    </citation>
    <scope>NUCLEOTIDE SEQUENCE [LARGE SCALE GENOMIC DNA]</scope>
    <source>
        <strain evidence="7">LD22</strain>
    </source>
</reference>
<keyword evidence="4" id="KW-0010">Activator</keyword>
<dbReference type="PROSITE" id="PS50931">
    <property type="entry name" value="HTH_LYSR"/>
    <property type="match status" value="1"/>
</dbReference>
<dbReference type="PANTHER" id="PTHR30293">
    <property type="entry name" value="TRANSCRIPTIONAL REGULATORY PROTEIN NAC-RELATED"/>
    <property type="match status" value="1"/>
</dbReference>
<dbReference type="GO" id="GO:0003700">
    <property type="term" value="F:DNA-binding transcription factor activity"/>
    <property type="evidence" value="ECO:0007669"/>
    <property type="project" value="InterPro"/>
</dbReference>
<feature type="domain" description="HTH lysR-type" evidence="6">
    <location>
        <begin position="1"/>
        <end position="58"/>
    </location>
</feature>
<evidence type="ECO:0000256" key="2">
    <source>
        <dbReference type="ARBA" id="ARBA00023015"/>
    </source>
</evidence>
<dbReference type="Gene3D" id="1.10.10.10">
    <property type="entry name" value="Winged helix-like DNA-binding domain superfamily/Winged helix DNA-binding domain"/>
    <property type="match status" value="1"/>
</dbReference>
<dbReference type="Proteomes" id="UP000462055">
    <property type="component" value="Unassembled WGS sequence"/>
</dbReference>
<dbReference type="InterPro" id="IPR036388">
    <property type="entry name" value="WH-like_DNA-bd_sf"/>
</dbReference>
<evidence type="ECO:0000313" key="7">
    <source>
        <dbReference type="EMBL" id="MWA03294.1"/>
    </source>
</evidence>
<keyword evidence="8" id="KW-1185">Reference proteome</keyword>
<proteinExistence type="inferred from homology"/>
<dbReference type="InterPro" id="IPR036390">
    <property type="entry name" value="WH_DNA-bd_sf"/>
</dbReference>
<protein>
    <submittedName>
        <fullName evidence="7">LysR family transcriptional regulator</fullName>
    </submittedName>
</protein>
<dbReference type="FunFam" id="1.10.10.10:FF:000001">
    <property type="entry name" value="LysR family transcriptional regulator"/>
    <property type="match status" value="1"/>
</dbReference>
<comment type="caution">
    <text evidence="7">The sequence shown here is derived from an EMBL/GenBank/DDBJ whole genome shotgun (WGS) entry which is preliminary data.</text>
</comment>
<accession>A0A6I4MGK9</accession>
<dbReference type="Gene3D" id="3.40.190.290">
    <property type="match status" value="1"/>
</dbReference>
<sequence length="317" mass="34013">MELHRLKYFLRIAEEGSITRAAAVLKVAQPALSRQIRLLEEELGVVLFRRTRRGVDLTEDGERLRASIAGPLRQLDLAVQYAGSPLARIERGLHLGMPPTVAAVLSAPLLAGLGSAFPKVDFQVTVAGTDALVDAMLRGAIDTAVINQVSDERLFVRDLLVEELVLVGGPQSGLEPGRPVGFAELAGLPLVLPASSTGIAGTVENAALRLKLCIRPRIATDSLQVTLDLVERGAACTVLPVSACSREIALERVRYAPLVEPALLQHLAVAASARLDLPRAFAFKVGDVLREETAQLIRSGVWPARSLAPHPWNPNRA</sequence>